<dbReference type="KEGG" id="apuu:APUU_10319A"/>
<feature type="region of interest" description="Disordered" evidence="1">
    <location>
        <begin position="220"/>
        <end position="261"/>
    </location>
</feature>
<name>A0A7R7X9U6_9EURO</name>
<proteinExistence type="predicted"/>
<accession>A0A7R7X9U6</accession>
<dbReference type="AlphaFoldDB" id="A0A7R7X9U6"/>
<sequence>MVQTRSSTRNSLDSEDNNTNQENATQHPKREDEPELSEVAKGKRPVKRYHSDDDPDPDEKKPKKRKRLPRGGQRKTHVFHIPIPNSRDLEIIRDWFKRPLDRQCWGVIRDNFSALEGLWAEHYKWNLPTTRTEMDYALLVRTICEYRNMPSSNGRTCDRCAARGQTGCLHNGFDRCKGCVRNSVACTMTDKRTGETKVLLGDKYINEPLSDPDALVQWFTPDQHPPVPKLPGKKHRNDASLGGPVRETRAATPGPSTQISQQGFVRRTRGNAAMTRSRQPRLPVKQQDPTVFLGNNSYTNKNFLNSPLYPDETSFGDQQGMAFAGQYQTHPEYPVPPESTAFNPHFPQHDQGNNGAGLHQQLAQLRNNNAMMMNTILKLRGEVRRLGGDISIGVDVVGLQPIQRAPATLEGPAPFPARRQSQLGNATTASRTTTVTPISPLFENTLENITPTSSGFEYNTQHQTPASGFLDANVHRATPTSAGLEYNAEHQTTTSPLFNSTAHHSRPTSAPLLNSMSHQTPAQTLFPSELQDFELDSGYASFPSNLQQFGRQASETPVDPGLLDYSNDYSNLLQLDTGNTPNRSRLESYDATGEATSALQQEGTMRRSRLSVAAGLELGGNRAEAQEENRDLSLRSTKERLGEHVEEVLREEEQSASLDRLDAGWTEGPPVQFGRLNANSNGVQSGLDHESRHGSLAIDQFDRTLFGLSGDLDF</sequence>
<feature type="region of interest" description="Disordered" evidence="1">
    <location>
        <begin position="575"/>
        <end position="606"/>
    </location>
</feature>
<keyword evidence="3" id="KW-1185">Reference proteome</keyword>
<reference evidence="2" key="2">
    <citation type="submission" date="2021-02" db="EMBL/GenBank/DDBJ databases">
        <title>Aspergillus puulaauensis MK2 genome sequence.</title>
        <authorList>
            <person name="Futagami T."/>
            <person name="Mori K."/>
            <person name="Kadooka C."/>
            <person name="Tanaka T."/>
        </authorList>
    </citation>
    <scope>NUCLEOTIDE SEQUENCE</scope>
    <source>
        <strain evidence="2">MK2</strain>
    </source>
</reference>
<feature type="compositionally biased region" description="Polar residues" evidence="1">
    <location>
        <begin position="1"/>
        <end position="26"/>
    </location>
</feature>
<evidence type="ECO:0000256" key="1">
    <source>
        <dbReference type="SAM" id="MobiDB-lite"/>
    </source>
</evidence>
<feature type="compositionally biased region" description="Polar residues" evidence="1">
    <location>
        <begin position="594"/>
        <end position="603"/>
    </location>
</feature>
<dbReference type="OrthoDB" id="4506426at2759"/>
<evidence type="ECO:0000313" key="3">
    <source>
        <dbReference type="Proteomes" id="UP000654913"/>
    </source>
</evidence>
<protein>
    <submittedName>
        <fullName evidence="2">Uncharacterized protein</fullName>
    </submittedName>
</protein>
<feature type="region of interest" description="Disordered" evidence="1">
    <location>
        <begin position="408"/>
        <end position="433"/>
    </location>
</feature>
<gene>
    <name evidence="2" type="ORF">APUU_10319A</name>
</gene>
<dbReference type="GeneID" id="64967496"/>
<dbReference type="Proteomes" id="UP000654913">
    <property type="component" value="Chromosome 1"/>
</dbReference>
<reference evidence="2" key="1">
    <citation type="submission" date="2021-01" db="EMBL/GenBank/DDBJ databases">
        <authorList>
            <consortium name="Aspergillus puulaauensis MK2 genome sequencing consortium"/>
            <person name="Kazuki M."/>
            <person name="Futagami T."/>
        </authorList>
    </citation>
    <scope>NUCLEOTIDE SEQUENCE</scope>
    <source>
        <strain evidence="2">MK2</strain>
    </source>
</reference>
<evidence type="ECO:0000313" key="2">
    <source>
        <dbReference type="EMBL" id="BCS17491.1"/>
    </source>
</evidence>
<feature type="region of interest" description="Disordered" evidence="1">
    <location>
        <begin position="1"/>
        <end position="78"/>
    </location>
</feature>
<organism evidence="2 3">
    <name type="scientific">Aspergillus puulaauensis</name>
    <dbReference type="NCBI Taxonomy" id="1220207"/>
    <lineage>
        <taxon>Eukaryota</taxon>
        <taxon>Fungi</taxon>
        <taxon>Dikarya</taxon>
        <taxon>Ascomycota</taxon>
        <taxon>Pezizomycotina</taxon>
        <taxon>Eurotiomycetes</taxon>
        <taxon>Eurotiomycetidae</taxon>
        <taxon>Eurotiales</taxon>
        <taxon>Aspergillaceae</taxon>
        <taxon>Aspergillus</taxon>
    </lineage>
</organism>
<feature type="compositionally biased region" description="Basic residues" evidence="1">
    <location>
        <begin position="62"/>
        <end position="78"/>
    </location>
</feature>
<dbReference type="EMBL" id="AP024443">
    <property type="protein sequence ID" value="BCS17491.1"/>
    <property type="molecule type" value="Genomic_DNA"/>
</dbReference>
<dbReference type="RefSeq" id="XP_041549685.1">
    <property type="nucleotide sequence ID" value="XM_041699474.1"/>
</dbReference>